<name>A0A644WLJ8_9ZZZZ</name>
<dbReference type="InterPro" id="IPR011600">
    <property type="entry name" value="Pept_C14_caspase"/>
</dbReference>
<dbReference type="GO" id="GO:0005737">
    <property type="term" value="C:cytoplasm"/>
    <property type="evidence" value="ECO:0007669"/>
    <property type="project" value="TreeGrafter"/>
</dbReference>
<evidence type="ECO:0000313" key="2">
    <source>
        <dbReference type="EMBL" id="MPM04755.1"/>
    </source>
</evidence>
<dbReference type="PANTHER" id="PTHR48104">
    <property type="entry name" value="METACASPASE-4"/>
    <property type="match status" value="1"/>
</dbReference>
<protein>
    <recommendedName>
        <fullName evidence="1">Peptidase C14 caspase domain-containing protein</fullName>
    </recommendedName>
</protein>
<evidence type="ECO:0000259" key="1">
    <source>
        <dbReference type="Pfam" id="PF00656"/>
    </source>
</evidence>
<dbReference type="SUPFAM" id="SSF52129">
    <property type="entry name" value="Caspase-like"/>
    <property type="match status" value="1"/>
</dbReference>
<dbReference type="AlphaFoldDB" id="A0A644WLJ8"/>
<dbReference type="InterPro" id="IPR050452">
    <property type="entry name" value="Metacaspase"/>
</dbReference>
<reference evidence="2" key="1">
    <citation type="submission" date="2019-08" db="EMBL/GenBank/DDBJ databases">
        <authorList>
            <person name="Kucharzyk K."/>
            <person name="Murdoch R.W."/>
            <person name="Higgins S."/>
            <person name="Loffler F."/>
        </authorList>
    </citation>
    <scope>NUCLEOTIDE SEQUENCE</scope>
</reference>
<dbReference type="PROSITE" id="PS51257">
    <property type="entry name" value="PROKAR_LIPOPROTEIN"/>
    <property type="match status" value="1"/>
</dbReference>
<dbReference type="GO" id="GO:0006508">
    <property type="term" value="P:proteolysis"/>
    <property type="evidence" value="ECO:0007669"/>
    <property type="project" value="InterPro"/>
</dbReference>
<dbReference type="Pfam" id="PF00656">
    <property type="entry name" value="Peptidase_C14"/>
    <property type="match status" value="1"/>
</dbReference>
<dbReference type="GO" id="GO:0004197">
    <property type="term" value="F:cysteine-type endopeptidase activity"/>
    <property type="evidence" value="ECO:0007669"/>
    <property type="project" value="InterPro"/>
</dbReference>
<sequence>MHMKHLLILPFILLFLGCELVYQHPKPGTFTHVAIGLNYQGTNANTLAGTINDAREQEAAFTSLFSDRNPSSYLMLQEGTSDGSYDDVSSPLLPTKERVRKIISSLVAAQQAQDILLITYSGHGMEDGSWVLAPETASGTIFLDASTVDPFLLLSVDELFALLAPAAGTTLLIIDSCYAGNFVQESGSSVSLIDLQPIFADAYETYFSKGKYKNRTFVMAATTADNTSKEPIGGSHIHGYFTEALLGALGWDEETQSLAPDKSSLSMDNLYRYIMENQRIKLTGTYQAFYQHPTISGGPLDLVLRQEVN</sequence>
<dbReference type="Gene3D" id="3.40.50.1460">
    <property type="match status" value="1"/>
</dbReference>
<dbReference type="InterPro" id="IPR029030">
    <property type="entry name" value="Caspase-like_dom_sf"/>
</dbReference>
<organism evidence="2">
    <name type="scientific">bioreactor metagenome</name>
    <dbReference type="NCBI Taxonomy" id="1076179"/>
    <lineage>
        <taxon>unclassified sequences</taxon>
        <taxon>metagenomes</taxon>
        <taxon>ecological metagenomes</taxon>
    </lineage>
</organism>
<comment type="caution">
    <text evidence="2">The sequence shown here is derived from an EMBL/GenBank/DDBJ whole genome shotgun (WGS) entry which is preliminary data.</text>
</comment>
<dbReference type="EMBL" id="VSSQ01001068">
    <property type="protein sequence ID" value="MPM04755.1"/>
    <property type="molecule type" value="Genomic_DNA"/>
</dbReference>
<gene>
    <name evidence="2" type="ORF">SDC9_51034</name>
</gene>
<proteinExistence type="predicted"/>
<feature type="domain" description="Peptidase C14 caspase" evidence="1">
    <location>
        <begin position="35"/>
        <end position="256"/>
    </location>
</feature>
<dbReference type="PANTHER" id="PTHR48104:SF30">
    <property type="entry name" value="METACASPASE-1"/>
    <property type="match status" value="1"/>
</dbReference>
<accession>A0A644WLJ8</accession>